<dbReference type="InterPro" id="IPR021122">
    <property type="entry name" value="RNA_ligase_dom_REL/Rnl2"/>
</dbReference>
<sequence length="396" mass="43552">MADRLVPPTLAEGGAATIWRTGVPMGVQQLLARFAREAATTVTMAVGATAASQRPLNPNRPPVPRPTRSRERTLPTKDLEGLIKYPRTRHLLNLGAATRDDLVLAADDADRFLALHRAHADRLTVEEKLDGANIGIRLVSGWTAAMGRSPRAFRVQNRSHFVNSRDHEQFRPLDAFLYQYHDALIHLLTAHPIDAAPKEECQLVGDDIDGATVTAPDASATGRTPTAAPNERILFGEWLAARHSVAYTRLPAYFVPFDLLDTRSARFWSRRRFTALLADTDLPRVPRLPVTWPGLQVAIQGDQPTACVDTACMRDALLASLERPSAFGDTTVEGAIVRVDDAADQWLLDKVKLVRADFVAGCADGHWSRRRVDWNQVQLHAHRAGTADASVTTTLV</sequence>
<dbReference type="PANTHER" id="PTHR43883:SF1">
    <property type="entry name" value="GLUCONOKINASE"/>
    <property type="match status" value="1"/>
</dbReference>
<dbReference type="PANTHER" id="PTHR43883">
    <property type="entry name" value="SLR0207 PROTEIN"/>
    <property type="match status" value="1"/>
</dbReference>
<evidence type="ECO:0000259" key="2">
    <source>
        <dbReference type="Pfam" id="PF09414"/>
    </source>
</evidence>
<evidence type="ECO:0000313" key="3">
    <source>
        <dbReference type="EMBL" id="RKP09152.1"/>
    </source>
</evidence>
<organism evidence="3 4">
    <name type="scientific">Thamnocephalis sphaerospora</name>
    <dbReference type="NCBI Taxonomy" id="78915"/>
    <lineage>
        <taxon>Eukaryota</taxon>
        <taxon>Fungi</taxon>
        <taxon>Fungi incertae sedis</taxon>
        <taxon>Zoopagomycota</taxon>
        <taxon>Zoopagomycotina</taxon>
        <taxon>Zoopagomycetes</taxon>
        <taxon>Zoopagales</taxon>
        <taxon>Sigmoideomycetaceae</taxon>
        <taxon>Thamnocephalis</taxon>
    </lineage>
</organism>
<dbReference type="Proteomes" id="UP000271241">
    <property type="component" value="Unassembled WGS sequence"/>
</dbReference>
<dbReference type="SUPFAM" id="SSF56091">
    <property type="entry name" value="DNA ligase/mRNA capping enzyme, catalytic domain"/>
    <property type="match status" value="1"/>
</dbReference>
<evidence type="ECO:0000256" key="1">
    <source>
        <dbReference type="SAM" id="MobiDB-lite"/>
    </source>
</evidence>
<accession>A0A4P9XT38</accession>
<dbReference type="EMBL" id="KZ992537">
    <property type="protein sequence ID" value="RKP09152.1"/>
    <property type="molecule type" value="Genomic_DNA"/>
</dbReference>
<dbReference type="Gene3D" id="3.30.470.30">
    <property type="entry name" value="DNA ligase/mRNA capping enzyme"/>
    <property type="match status" value="1"/>
</dbReference>
<dbReference type="InterPro" id="IPR052732">
    <property type="entry name" value="Cell-binding_unc_protein"/>
</dbReference>
<evidence type="ECO:0000313" key="4">
    <source>
        <dbReference type="Proteomes" id="UP000271241"/>
    </source>
</evidence>
<reference evidence="4" key="1">
    <citation type="journal article" date="2018" name="Nat. Microbiol.">
        <title>Leveraging single-cell genomics to expand the fungal tree of life.</title>
        <authorList>
            <person name="Ahrendt S.R."/>
            <person name="Quandt C.A."/>
            <person name="Ciobanu D."/>
            <person name="Clum A."/>
            <person name="Salamov A."/>
            <person name="Andreopoulos B."/>
            <person name="Cheng J.F."/>
            <person name="Woyke T."/>
            <person name="Pelin A."/>
            <person name="Henrissat B."/>
            <person name="Reynolds N.K."/>
            <person name="Benny G.L."/>
            <person name="Smith M.E."/>
            <person name="James T.Y."/>
            <person name="Grigoriev I.V."/>
        </authorList>
    </citation>
    <scope>NUCLEOTIDE SEQUENCE [LARGE SCALE GENOMIC DNA]</scope>
    <source>
        <strain evidence="4">RSA 1356</strain>
    </source>
</reference>
<name>A0A4P9XT38_9FUNG</name>
<feature type="domain" description="RNA ligase" evidence="2">
    <location>
        <begin position="123"/>
        <end position="342"/>
    </location>
</feature>
<dbReference type="OrthoDB" id="432447at2759"/>
<gene>
    <name evidence="3" type="ORF">THASP1DRAFT_22967</name>
</gene>
<protein>
    <recommendedName>
        <fullName evidence="2">RNA ligase domain-containing protein</fullName>
    </recommendedName>
</protein>
<dbReference type="Pfam" id="PF09414">
    <property type="entry name" value="RNA_ligase"/>
    <property type="match status" value="1"/>
</dbReference>
<dbReference type="AlphaFoldDB" id="A0A4P9XT38"/>
<keyword evidence="4" id="KW-1185">Reference proteome</keyword>
<feature type="region of interest" description="Disordered" evidence="1">
    <location>
        <begin position="49"/>
        <end position="74"/>
    </location>
</feature>
<proteinExistence type="predicted"/>